<reference evidence="5" key="1">
    <citation type="submission" date="2016-10" db="EMBL/GenBank/DDBJ databases">
        <authorList>
            <person name="Varghese N."/>
            <person name="Submissions S."/>
        </authorList>
    </citation>
    <scope>NUCLEOTIDE SEQUENCE [LARGE SCALE GENOMIC DNA]</scope>
    <source>
        <strain evidence="5">DSM 3384</strain>
    </source>
</reference>
<protein>
    <submittedName>
        <fullName evidence="4">Uncharacterized protein</fullName>
    </submittedName>
</protein>
<gene>
    <name evidence="4" type="ORF">SAMN04487931_101364</name>
</gene>
<evidence type="ECO:0000256" key="2">
    <source>
        <dbReference type="SAM" id="MobiDB-lite"/>
    </source>
</evidence>
<proteinExistence type="predicted"/>
<organism evidence="4 5">
    <name type="scientific">Desulfobacula phenolica</name>
    <dbReference type="NCBI Taxonomy" id="90732"/>
    <lineage>
        <taxon>Bacteria</taxon>
        <taxon>Pseudomonadati</taxon>
        <taxon>Thermodesulfobacteriota</taxon>
        <taxon>Desulfobacteria</taxon>
        <taxon>Desulfobacterales</taxon>
        <taxon>Desulfobacteraceae</taxon>
        <taxon>Desulfobacula</taxon>
    </lineage>
</organism>
<accession>A0A1H2DPD0</accession>
<evidence type="ECO:0000256" key="1">
    <source>
        <dbReference type="SAM" id="Coils"/>
    </source>
</evidence>
<sequence>MGSMNLKDFRPDNLNFDDEEELSKHTGRPIPASTHHEEINTLKIEKLSNRVTIISIIIPCLISAILIFAYLDMKERVVDVDQTKQNQVDRISQQLEEKLNALDIKIARNRYDLDNKLPELNNKTVSIEGSIAKLVSGKADNKTIQNQFIKLEKRVSNNTNQDKVTLQTLERVNKETLSAVTKNQVIFDKTTRQIKEEIALFKETFNDGLLELSDYEQQIGELQMNLSLLDKKHKRLDQETISQAQLDEKLIQLKTDLNTHMKKTDEKVYTLNQELISNIARIQKSLDLLPASFSPQNSTKKISTQNEPKKPINIDSSGFMIIEEESLTQ</sequence>
<dbReference type="Proteomes" id="UP000199608">
    <property type="component" value="Unassembled WGS sequence"/>
</dbReference>
<dbReference type="EMBL" id="FNLL01000001">
    <property type="protein sequence ID" value="SDT84735.1"/>
    <property type="molecule type" value="Genomic_DNA"/>
</dbReference>
<dbReference type="AlphaFoldDB" id="A0A1H2DPD0"/>
<keyword evidence="3" id="KW-0812">Transmembrane</keyword>
<evidence type="ECO:0000313" key="5">
    <source>
        <dbReference type="Proteomes" id="UP000199608"/>
    </source>
</evidence>
<keyword evidence="3" id="KW-0472">Membrane</keyword>
<feature type="region of interest" description="Disordered" evidence="2">
    <location>
        <begin position="1"/>
        <end position="34"/>
    </location>
</feature>
<name>A0A1H2DPD0_9BACT</name>
<feature type="coiled-coil region" evidence="1">
    <location>
        <begin position="212"/>
        <end position="239"/>
    </location>
</feature>
<keyword evidence="5" id="KW-1185">Reference proteome</keyword>
<feature type="transmembrane region" description="Helical" evidence="3">
    <location>
        <begin position="51"/>
        <end position="71"/>
    </location>
</feature>
<evidence type="ECO:0000313" key="4">
    <source>
        <dbReference type="EMBL" id="SDT84735.1"/>
    </source>
</evidence>
<dbReference type="RefSeq" id="WP_092229848.1">
    <property type="nucleotide sequence ID" value="NZ_FNLL01000001.1"/>
</dbReference>
<keyword evidence="3" id="KW-1133">Transmembrane helix</keyword>
<keyword evidence="1" id="KW-0175">Coiled coil</keyword>
<evidence type="ECO:0000256" key="3">
    <source>
        <dbReference type="SAM" id="Phobius"/>
    </source>
</evidence>